<protein>
    <submittedName>
        <fullName evidence="3">Transposase family protein</fullName>
    </submittedName>
</protein>
<evidence type="ECO:0000313" key="3">
    <source>
        <dbReference type="EMBL" id="MBE1876594.1"/>
    </source>
</evidence>
<accession>A0ABR9N0A7</accession>
<keyword evidence="4" id="KW-1185">Reference proteome</keyword>
<feature type="compositionally biased region" description="Basic and acidic residues" evidence="1">
    <location>
        <begin position="191"/>
        <end position="200"/>
    </location>
</feature>
<dbReference type="PANTHER" id="PTHR33498:SF1">
    <property type="entry name" value="TRANSPOSASE FOR INSERTION SEQUENCE ELEMENT IS1557"/>
    <property type="match status" value="1"/>
</dbReference>
<dbReference type="Pfam" id="PF14690">
    <property type="entry name" value="Zn_ribbon_ISL3"/>
    <property type="match status" value="1"/>
</dbReference>
<dbReference type="InterPro" id="IPR029261">
    <property type="entry name" value="Transposase_Znf"/>
</dbReference>
<feature type="compositionally biased region" description="Low complexity" evidence="1">
    <location>
        <begin position="244"/>
        <end position="260"/>
    </location>
</feature>
<name>A0ABR9N0A7_9MICO</name>
<proteinExistence type="predicted"/>
<evidence type="ECO:0000313" key="4">
    <source>
        <dbReference type="Proteomes" id="UP000625527"/>
    </source>
</evidence>
<evidence type="ECO:0000259" key="2">
    <source>
        <dbReference type="Pfam" id="PF14690"/>
    </source>
</evidence>
<sequence length="280" mass="29933">MVQCGGGLVVSAVTAAGLVRCPVCGVLSECVHALHERSPADLPVAGVRVELRVRVRRLVCQAAGCARKTFREQVPGVLERYQRRMVRLAGTIATVVTELAARASVRVLPALGIETSRDTALRTLRGIPLPAVEVPRVLGIDDFALRRGQVYATVMIDATTGRRVDVIECRGADVVKQWLLDHPGGRGLHPGRVDRLRPGDPRGAARRRAGRRPVAPVAQPRRSLSARRSPPTRHAGPARRRPGCARAASPRPRPSGGSRSTTCAPPVSGFWTAPGGSVSR</sequence>
<dbReference type="Proteomes" id="UP000625527">
    <property type="component" value="Unassembled WGS sequence"/>
</dbReference>
<feature type="compositionally biased region" description="Low complexity" evidence="1">
    <location>
        <begin position="212"/>
        <end position="235"/>
    </location>
</feature>
<evidence type="ECO:0000256" key="1">
    <source>
        <dbReference type="SAM" id="MobiDB-lite"/>
    </source>
</evidence>
<dbReference type="InterPro" id="IPR047951">
    <property type="entry name" value="Transpos_ISL3"/>
</dbReference>
<organism evidence="3 4">
    <name type="scientific">Myceligenerans pegani</name>
    <dbReference type="NCBI Taxonomy" id="2776917"/>
    <lineage>
        <taxon>Bacteria</taxon>
        <taxon>Bacillati</taxon>
        <taxon>Actinomycetota</taxon>
        <taxon>Actinomycetes</taxon>
        <taxon>Micrococcales</taxon>
        <taxon>Promicromonosporaceae</taxon>
        <taxon>Myceligenerans</taxon>
    </lineage>
</organism>
<comment type="caution">
    <text evidence="3">The sequence shown here is derived from an EMBL/GenBank/DDBJ whole genome shotgun (WGS) entry which is preliminary data.</text>
</comment>
<feature type="region of interest" description="Disordered" evidence="1">
    <location>
        <begin position="181"/>
        <end position="280"/>
    </location>
</feature>
<gene>
    <name evidence="3" type="ORF">IHE71_12840</name>
</gene>
<reference evidence="3 4" key="1">
    <citation type="submission" date="2020-10" db="EMBL/GenBank/DDBJ databases">
        <title>Myceligenerans pegani sp. nov., an endophytic actinomycete isolated from Peganum harmala L. in Xinjiang, China.</title>
        <authorList>
            <person name="Xin L."/>
        </authorList>
    </citation>
    <scope>NUCLEOTIDE SEQUENCE [LARGE SCALE GENOMIC DNA]</scope>
    <source>
        <strain evidence="3 4">TRM65318</strain>
    </source>
</reference>
<dbReference type="PANTHER" id="PTHR33498">
    <property type="entry name" value="TRANSPOSASE FOR INSERTION SEQUENCE ELEMENT IS1557"/>
    <property type="match status" value="1"/>
</dbReference>
<feature type="domain" description="Transposase IS204/IS1001/IS1096/IS1165 zinc-finger" evidence="2">
    <location>
        <begin position="19"/>
        <end position="62"/>
    </location>
</feature>
<dbReference type="EMBL" id="JADAQT010000088">
    <property type="protein sequence ID" value="MBE1876594.1"/>
    <property type="molecule type" value="Genomic_DNA"/>
</dbReference>